<feature type="region of interest" description="Disordered" evidence="1">
    <location>
        <begin position="528"/>
        <end position="768"/>
    </location>
</feature>
<feature type="compositionally biased region" description="Basic residues" evidence="1">
    <location>
        <begin position="59"/>
        <end position="68"/>
    </location>
</feature>
<feature type="region of interest" description="Disordered" evidence="1">
    <location>
        <begin position="425"/>
        <end position="481"/>
    </location>
</feature>
<feature type="compositionally biased region" description="Polar residues" evidence="1">
    <location>
        <begin position="445"/>
        <end position="460"/>
    </location>
</feature>
<dbReference type="Proteomes" id="UP000298390">
    <property type="component" value="Unassembled WGS sequence"/>
</dbReference>
<evidence type="ECO:0000313" key="2">
    <source>
        <dbReference type="EMBL" id="TFY60318.1"/>
    </source>
</evidence>
<feature type="compositionally biased region" description="Low complexity" evidence="1">
    <location>
        <begin position="178"/>
        <end position="210"/>
    </location>
</feature>
<reference evidence="2 3" key="1">
    <citation type="submission" date="2019-01" db="EMBL/GenBank/DDBJ databases">
        <title>Genome sequencing of the rare red list fungi Fomitopsis rosea.</title>
        <authorList>
            <person name="Buettner E."/>
            <person name="Kellner H."/>
        </authorList>
    </citation>
    <scope>NUCLEOTIDE SEQUENCE [LARGE SCALE GENOMIC DNA]</scope>
    <source>
        <strain evidence="2 3">DSM 105464</strain>
    </source>
</reference>
<feature type="compositionally biased region" description="Polar residues" evidence="1">
    <location>
        <begin position="656"/>
        <end position="668"/>
    </location>
</feature>
<feature type="compositionally biased region" description="Low complexity" evidence="1">
    <location>
        <begin position="544"/>
        <end position="566"/>
    </location>
</feature>
<accession>A0A4Y9YEN2</accession>
<dbReference type="EMBL" id="SEKV01000260">
    <property type="protein sequence ID" value="TFY60318.1"/>
    <property type="molecule type" value="Genomic_DNA"/>
</dbReference>
<dbReference type="AlphaFoldDB" id="A0A4Y9YEN2"/>
<feature type="compositionally biased region" description="Low complexity" evidence="1">
    <location>
        <begin position="90"/>
        <end position="109"/>
    </location>
</feature>
<feature type="compositionally biased region" description="Basic and acidic residues" evidence="1">
    <location>
        <begin position="613"/>
        <end position="629"/>
    </location>
</feature>
<organism evidence="2 3">
    <name type="scientific">Rhodofomes roseus</name>
    <dbReference type="NCBI Taxonomy" id="34475"/>
    <lineage>
        <taxon>Eukaryota</taxon>
        <taxon>Fungi</taxon>
        <taxon>Dikarya</taxon>
        <taxon>Basidiomycota</taxon>
        <taxon>Agaricomycotina</taxon>
        <taxon>Agaricomycetes</taxon>
        <taxon>Polyporales</taxon>
        <taxon>Rhodofomes</taxon>
    </lineage>
</organism>
<feature type="compositionally biased region" description="Acidic residues" evidence="1">
    <location>
        <begin position="750"/>
        <end position="759"/>
    </location>
</feature>
<evidence type="ECO:0000256" key="1">
    <source>
        <dbReference type="SAM" id="MobiDB-lite"/>
    </source>
</evidence>
<feature type="compositionally biased region" description="Low complexity" evidence="1">
    <location>
        <begin position="22"/>
        <end position="40"/>
    </location>
</feature>
<feature type="compositionally biased region" description="Low complexity" evidence="1">
    <location>
        <begin position="152"/>
        <end position="162"/>
    </location>
</feature>
<name>A0A4Y9YEN2_9APHY</name>
<protein>
    <submittedName>
        <fullName evidence="2">Uncharacterized protein</fullName>
    </submittedName>
</protein>
<dbReference type="STRING" id="34475.A0A4Y9YEN2"/>
<comment type="caution">
    <text evidence="2">The sequence shown here is derived from an EMBL/GenBank/DDBJ whole genome shotgun (WGS) entry which is preliminary data.</text>
</comment>
<sequence>MSTPAVDLTHSAPSAGPSFAQAASPVISSVSSPSISSAAPGDAKPTEAPESISAASAKQKAKKKKKKRLTEDDFILADLADWESARASKASQPASPSTSIASIAPPIKADLATNAQAEPQTPREGSVPGPSGSRASGTPVAAAPEVDSTMNGTAVPPVTFAPAPGPAPALSKQTTTVPAISAEATPAPAAAAPAADRAPPTPILSISLSPNRPAEVDLRAQMTAPSSPKSTRKKRPSQEFHIVPESMSSTSKPLKRKKNSPGLMVVRLNPPLEEGRSGAPQANGSATEPVAANGQAGQRDGSLPHPPQTDKDVVMEDSNGAATREPKAASVDLADAQMIGEASGVPHQQEQRPEPQQQPTSDNGQPQPGASESAVVHSPEPPSEDIVMGDRVQSPEADPARLGSQPMEIDSIPFVGVAVKEAAEEPAMDVVREPAPGQSDDRGSSAVSVNEAPSATNDNPHTGVASAELPAPGQVHPQPQGVVDHRVDDITAEPSLSTDQPYEGVIQELADQKGMSGDIVSRIVDAVAQDTRPDGTDFKLAPAEWPTDWPTDWPTETRSPTPSESTVVLVPPSGPAVPRKRSRSQSHPEDDVEDDARRKRRTKSSSPTPAPHVAEDDHPAPETAARIDDQPVPVQVAMVSVPEPAPASDDGHPDSDSASTSEHSTPEPTVTGGPPASEESPTEAMQGVLDTQQASPADAGAEFEQTMEIPSRVPDNVEVQASTEDNRDKEEGEADETEVQAPRGPPAEKEEGEADEYEEPPITISNIPSPMQQTVEEGEIQLPALPPPQSTTLSIPSPHIDLNKPLAYSELCILDCRRGSSESMMAFEFNVDAELMTSLSRWVGRYKSADDVSQAKCVSFSCYPFNDCVDYIRARSNGADSSYEKLCRGVVMKWPRDGRLWAELTNSSGEHRITLSPPLMVSTPQFDSTMLLTLETQRKTEQVVDLSEHVTLGKNVMHVYQLRDHSDSVFTLNIHTPVDSQLQELQQRRNHAAKWKGFLHTLTVFEFPEFPWNRPMAMVEP</sequence>
<feature type="compositionally biased region" description="Polar residues" evidence="1">
    <location>
        <begin position="360"/>
        <end position="370"/>
    </location>
</feature>
<gene>
    <name evidence="2" type="ORF">EVJ58_g5231</name>
</gene>
<proteinExistence type="predicted"/>
<feature type="region of interest" description="Disordered" evidence="1">
    <location>
        <begin position="1"/>
        <end position="408"/>
    </location>
</feature>
<evidence type="ECO:0000313" key="3">
    <source>
        <dbReference type="Proteomes" id="UP000298390"/>
    </source>
</evidence>